<accession>A0A831RKH5</accession>
<proteinExistence type="predicted"/>
<dbReference type="EMBL" id="DRKP01000016">
    <property type="protein sequence ID" value="HEB95083.1"/>
    <property type="molecule type" value="Genomic_DNA"/>
</dbReference>
<dbReference type="Proteomes" id="UP000886251">
    <property type="component" value="Unassembled WGS sequence"/>
</dbReference>
<reference evidence="1" key="1">
    <citation type="journal article" date="2020" name="mSystems">
        <title>Genome- and Community-Level Interaction Insights into Carbon Utilization and Element Cycling Functions of Hydrothermarchaeota in Hydrothermal Sediment.</title>
        <authorList>
            <person name="Zhou Z."/>
            <person name="Liu Y."/>
            <person name="Xu W."/>
            <person name="Pan J."/>
            <person name="Luo Z.H."/>
            <person name="Li M."/>
        </authorList>
    </citation>
    <scope>NUCLEOTIDE SEQUENCE [LARGE SCALE GENOMIC DNA]</scope>
    <source>
        <strain evidence="1">HyVt-443</strain>
    </source>
</reference>
<comment type="caution">
    <text evidence="1">The sequence shown here is derived from an EMBL/GenBank/DDBJ whole genome shotgun (WGS) entry which is preliminary data.</text>
</comment>
<name>A0A831RKH5_9GAMM</name>
<gene>
    <name evidence="1" type="ORF">ENI96_01470</name>
</gene>
<sequence length="184" mass="21663">MALRIKSQWHREEAERSLQEIAGALAFNGWKIAMERAINLHGEHFVYRDDRQRLAVIGEYLIFIVQLVERLTHDMLSDDERRILITALALRLADILDENSHDLLGPGEYRDRFIGLLNQRSGEYAEFRFTSEGPSYPFLRHFGFEVQQLMGDSQENRWVIDQIMDKDGPGIYKQFKRIVYNLFD</sequence>
<evidence type="ECO:0000313" key="1">
    <source>
        <dbReference type="EMBL" id="HEB95083.1"/>
    </source>
</evidence>
<dbReference type="AlphaFoldDB" id="A0A831RKH5"/>
<organism evidence="1">
    <name type="scientific">Sedimenticola thiotaurini</name>
    <dbReference type="NCBI Taxonomy" id="1543721"/>
    <lineage>
        <taxon>Bacteria</taxon>
        <taxon>Pseudomonadati</taxon>
        <taxon>Pseudomonadota</taxon>
        <taxon>Gammaproteobacteria</taxon>
        <taxon>Chromatiales</taxon>
        <taxon>Sedimenticolaceae</taxon>
        <taxon>Sedimenticola</taxon>
    </lineage>
</organism>
<protein>
    <submittedName>
        <fullName evidence="1">Uncharacterized protein</fullName>
    </submittedName>
</protein>